<dbReference type="GO" id="GO:0005092">
    <property type="term" value="F:GDP-dissociation inhibitor activity"/>
    <property type="evidence" value="ECO:0007669"/>
    <property type="project" value="TreeGrafter"/>
</dbReference>
<dbReference type="Gene3D" id="1.25.40.10">
    <property type="entry name" value="Tetratricopeptide repeat domain"/>
    <property type="match status" value="2"/>
</dbReference>
<dbReference type="GO" id="GO:0001965">
    <property type="term" value="F:G-protein alpha-subunit binding"/>
    <property type="evidence" value="ECO:0007669"/>
    <property type="project" value="TreeGrafter"/>
</dbReference>
<protein>
    <submittedName>
        <fullName evidence="4">Tetratricopeptide repeat protein</fullName>
    </submittedName>
</protein>
<dbReference type="AlphaFoldDB" id="A0AAU7QWD8"/>
<reference evidence="4" key="1">
    <citation type="submission" date="2024-06" db="EMBL/GenBank/DDBJ databases">
        <title>Micromonospora sp. strain HUAS YX12 genome sequences.</title>
        <authorList>
            <person name="Mo P."/>
        </authorList>
    </citation>
    <scope>NUCLEOTIDE SEQUENCE</scope>
    <source>
        <strain evidence="4">HUAS YX12</strain>
    </source>
</reference>
<evidence type="ECO:0000256" key="1">
    <source>
        <dbReference type="ARBA" id="ARBA00004496"/>
    </source>
</evidence>
<dbReference type="Pfam" id="PF13424">
    <property type="entry name" value="TPR_12"/>
    <property type="match status" value="3"/>
</dbReference>
<dbReference type="InterPro" id="IPR019734">
    <property type="entry name" value="TPR_rpt"/>
</dbReference>
<dbReference type="SUPFAM" id="SSF48452">
    <property type="entry name" value="TPR-like"/>
    <property type="match status" value="2"/>
</dbReference>
<dbReference type="PANTHER" id="PTHR45954">
    <property type="entry name" value="LD33695P"/>
    <property type="match status" value="1"/>
</dbReference>
<organism evidence="4">
    <name type="scientific">Micromonospora sp. HUAS YX12</name>
    <dbReference type="NCBI Taxonomy" id="3156396"/>
    <lineage>
        <taxon>Bacteria</taxon>
        <taxon>Bacillati</taxon>
        <taxon>Actinomycetota</taxon>
        <taxon>Actinomycetes</taxon>
        <taxon>Micromonosporales</taxon>
        <taxon>Micromonosporaceae</taxon>
        <taxon>Micromonospora</taxon>
    </lineage>
</organism>
<gene>
    <name evidence="4" type="ORF">ABIH81_19605</name>
</gene>
<dbReference type="EMBL" id="CP157974">
    <property type="protein sequence ID" value="XBT79861.1"/>
    <property type="molecule type" value="Genomic_DNA"/>
</dbReference>
<dbReference type="RefSeq" id="WP_349876352.1">
    <property type="nucleotide sequence ID" value="NZ_CP157974.1"/>
</dbReference>
<evidence type="ECO:0000256" key="2">
    <source>
        <dbReference type="ARBA" id="ARBA00022490"/>
    </source>
</evidence>
<dbReference type="InterPro" id="IPR052386">
    <property type="entry name" value="GPSM"/>
</dbReference>
<evidence type="ECO:0000256" key="3">
    <source>
        <dbReference type="ARBA" id="ARBA00022737"/>
    </source>
</evidence>
<comment type="subcellular location">
    <subcellularLocation>
        <location evidence="1">Cytoplasm</location>
    </subcellularLocation>
</comment>
<sequence length="379" mass="41859">MAPPTEITPLSFATAEEADAWFTAEQDNLVAATRTAAEAALPRLAWHLAVLLGSVFMHRNAFDAWFATARIGLGAARSLNDRRAEAEALESLGKAHFQARQLTEAAEYHHAALAIRRDIGDEHGTAVSINALGLLALRHRRLTDALAHFGESLDIFTRRDDQRWRALLLSNLAETRYELGDLADAVTLLDQALAVQRGIDDRGQEGNSLFFLSMTLRELGRTDDAQTAIERALAIAERGSPVWLAHWLVEYARLQRAVGRPAEALEATHRAATIQRRLGDRSREAMAWDGAGEAYRDLGQPDQAIAFHLRAAAVHRQLGDDWQLALTMDHLATALIDVGRAEEAHRWWSEAGALLSSFPDPRAERLRRRVESVLGESAG</sequence>
<dbReference type="GO" id="GO:0005938">
    <property type="term" value="C:cell cortex"/>
    <property type="evidence" value="ECO:0007669"/>
    <property type="project" value="TreeGrafter"/>
</dbReference>
<dbReference type="SMART" id="SM00028">
    <property type="entry name" value="TPR"/>
    <property type="match status" value="5"/>
</dbReference>
<accession>A0AAU7QWD8</accession>
<name>A0AAU7QWD8_9ACTN</name>
<dbReference type="PANTHER" id="PTHR45954:SF1">
    <property type="entry name" value="LD33695P"/>
    <property type="match status" value="1"/>
</dbReference>
<proteinExistence type="predicted"/>
<keyword evidence="2" id="KW-0963">Cytoplasm</keyword>
<keyword evidence="3" id="KW-0677">Repeat</keyword>
<evidence type="ECO:0000313" key="4">
    <source>
        <dbReference type="EMBL" id="XBT79861.1"/>
    </source>
</evidence>
<dbReference type="InterPro" id="IPR011990">
    <property type="entry name" value="TPR-like_helical_dom_sf"/>
</dbReference>